<keyword evidence="3" id="KW-1185">Reference proteome</keyword>
<dbReference type="EMBL" id="BNJJ01000001">
    <property type="protein sequence ID" value="GHO82277.1"/>
    <property type="molecule type" value="Genomic_DNA"/>
</dbReference>
<dbReference type="RefSeq" id="WP_201359970.1">
    <property type="nucleotide sequence ID" value="NZ_BNJJ01000001.1"/>
</dbReference>
<keyword evidence="1" id="KW-1133">Transmembrane helix</keyword>
<accession>A0ABQ3V815</accession>
<proteinExistence type="predicted"/>
<dbReference type="SUPFAM" id="SSF58113">
    <property type="entry name" value="Apolipoprotein A-I"/>
    <property type="match status" value="1"/>
</dbReference>
<name>A0ABQ3V815_9CHLR</name>
<keyword evidence="1" id="KW-0812">Transmembrane</keyword>
<reference evidence="2 3" key="1">
    <citation type="journal article" date="2021" name="Int. J. Syst. Evol. Microbiol.">
        <title>Reticulibacter mediterranei gen. nov., sp. nov., within the new family Reticulibacteraceae fam. nov., and Ktedonospora formicarum gen. nov., sp. nov., Ktedonobacter robiniae sp. nov., Dictyobacter formicarum sp. nov. and Dictyobacter arantiisoli sp. nov., belonging to the class Ktedonobacteria.</title>
        <authorList>
            <person name="Yabe S."/>
            <person name="Zheng Y."/>
            <person name="Wang C.M."/>
            <person name="Sakai Y."/>
            <person name="Abe K."/>
            <person name="Yokota A."/>
            <person name="Donadio S."/>
            <person name="Cavaletti L."/>
            <person name="Monciardini P."/>
        </authorList>
    </citation>
    <scope>NUCLEOTIDE SEQUENCE [LARGE SCALE GENOMIC DNA]</scope>
    <source>
        <strain evidence="2 3">SOSP1-9</strain>
    </source>
</reference>
<comment type="caution">
    <text evidence="2">The sequence shown here is derived from an EMBL/GenBank/DDBJ whole genome shotgun (WGS) entry which is preliminary data.</text>
</comment>
<evidence type="ECO:0000313" key="2">
    <source>
        <dbReference type="EMBL" id="GHO82277.1"/>
    </source>
</evidence>
<dbReference type="Proteomes" id="UP000635565">
    <property type="component" value="Unassembled WGS sequence"/>
</dbReference>
<protein>
    <recommendedName>
        <fullName evidence="4">Methyl-accepting chemotaxis protein</fullName>
    </recommendedName>
</protein>
<dbReference type="Gene3D" id="1.20.120.20">
    <property type="entry name" value="Apolipoprotein"/>
    <property type="match status" value="1"/>
</dbReference>
<sequence>MGIRESKLAQNTHYSHIATDLANLMEEGLKLGASESVQRVELICEQYKSLTPHTAYLWLNPSGFQHEIEDAQTNTRWMHIVRGIRNFFSLAPLITTWLGLYEGVNAYQQYISTPGNNKQGSFLTLWQTGFDGRVLPFTATALLDVIFLIGYLLLILCEQYLDSQVINKATQYTKDLQGKVDELVKCVAEDGYPLITDQSDMDRAVNGIKSVVDSTTEALKQIVDHTVTSLNTMMEQNFKDFKQCLSDNTALVKTSIDGAAQTNATALEKVEQSLNLLLSNTHTTIKQYTDHATDTQNQSLTRFEQTLQTTLKDTGSNIKDMVNTATQSIATTHTNVEQLMTHTIVPMMEGFHQDMTSLHTELANYQGRLNDLSHVSQELATASQGLSNVSQSLLDNADQYIEVGQNISGQIAALNATQKEVLHEIEGVAGGVTTAAGHMNIASTNMINATQQVERLATRLETNLDHTIEQMSHNLTYAQTQTNHAVKQLEGEVNTTIELTSKDLQKTSHVLSQVGPELVQSVKHFKQASQDLSEIEVRWPFKKRRSKSVAAAGGRA</sequence>
<feature type="transmembrane region" description="Helical" evidence="1">
    <location>
        <begin position="134"/>
        <end position="156"/>
    </location>
</feature>
<keyword evidence="1" id="KW-0472">Membrane</keyword>
<evidence type="ECO:0000313" key="3">
    <source>
        <dbReference type="Proteomes" id="UP000635565"/>
    </source>
</evidence>
<organism evidence="2 3">
    <name type="scientific">Dictyobacter formicarum</name>
    <dbReference type="NCBI Taxonomy" id="2778368"/>
    <lineage>
        <taxon>Bacteria</taxon>
        <taxon>Bacillati</taxon>
        <taxon>Chloroflexota</taxon>
        <taxon>Ktedonobacteria</taxon>
        <taxon>Ktedonobacterales</taxon>
        <taxon>Dictyobacteraceae</taxon>
        <taxon>Dictyobacter</taxon>
    </lineage>
</organism>
<evidence type="ECO:0000256" key="1">
    <source>
        <dbReference type="SAM" id="Phobius"/>
    </source>
</evidence>
<gene>
    <name evidence="2" type="ORF">KSZ_02830</name>
</gene>
<evidence type="ECO:0008006" key="4">
    <source>
        <dbReference type="Google" id="ProtNLM"/>
    </source>
</evidence>